<dbReference type="PRINTS" id="PR00686">
    <property type="entry name" value="TIFACTORIID"/>
</dbReference>
<keyword evidence="2" id="KW-0238">DNA-binding</keyword>
<protein>
    <submittedName>
        <fullName evidence="5">Tata-box binding protein, putative</fullName>
    </submittedName>
</protein>
<evidence type="ECO:0000256" key="1">
    <source>
        <dbReference type="ARBA" id="ARBA00005560"/>
    </source>
</evidence>
<dbReference type="PANTHER" id="PTHR10126">
    <property type="entry name" value="TATA-BOX BINDING PROTEIN"/>
    <property type="match status" value="1"/>
</dbReference>
<gene>
    <name evidence="5" type="ORF">IMG5_143830</name>
</gene>
<sequence>MKHQKQEFKFDLTTIGQKCKNTQYNPRRFPAVFMRIKEPKATGLIYASGNMTIVGTKSIEESQRAAEKMLKDIKRALEIKEGECEFQEKKIQVRNIVASCKLGYKINLNSLNEDNEHNKFATYEDTFPGLIYKKFNSNIVALIFASGKMVFTGAKSEQDIKNAFEQMGQAFQKFEKKNTQNQEQ</sequence>
<organism evidence="5 6">
    <name type="scientific">Ichthyophthirius multifiliis</name>
    <name type="common">White spot disease agent</name>
    <name type="synonym">Ich</name>
    <dbReference type="NCBI Taxonomy" id="5932"/>
    <lineage>
        <taxon>Eukaryota</taxon>
        <taxon>Sar</taxon>
        <taxon>Alveolata</taxon>
        <taxon>Ciliophora</taxon>
        <taxon>Intramacronucleata</taxon>
        <taxon>Oligohymenophorea</taxon>
        <taxon>Hymenostomatida</taxon>
        <taxon>Ophryoglenina</taxon>
        <taxon>Ichthyophthirius</taxon>
    </lineage>
</organism>
<name>G0QXL7_ICHMU</name>
<accession>G0QXL7</accession>
<keyword evidence="3" id="KW-0804">Transcription</keyword>
<evidence type="ECO:0000256" key="3">
    <source>
        <dbReference type="ARBA" id="ARBA00023163"/>
    </source>
</evidence>
<dbReference type="SUPFAM" id="SSF55945">
    <property type="entry name" value="TATA-box binding protein-like"/>
    <property type="match status" value="2"/>
</dbReference>
<dbReference type="STRING" id="857967.G0QXL7"/>
<dbReference type="AlphaFoldDB" id="G0QXL7"/>
<evidence type="ECO:0000256" key="4">
    <source>
        <dbReference type="SAM" id="Coils"/>
    </source>
</evidence>
<proteinExistence type="inferred from homology"/>
<comment type="similarity">
    <text evidence="1">Belongs to the TBP family.</text>
</comment>
<dbReference type="InterPro" id="IPR000814">
    <property type="entry name" value="TBP"/>
</dbReference>
<dbReference type="CDD" id="cd00652">
    <property type="entry name" value="TBP_TLF"/>
    <property type="match status" value="1"/>
</dbReference>
<dbReference type="Gene3D" id="3.30.310.10">
    <property type="entry name" value="TATA-Binding Protein"/>
    <property type="match status" value="2"/>
</dbReference>
<dbReference type="GO" id="GO:0003677">
    <property type="term" value="F:DNA binding"/>
    <property type="evidence" value="ECO:0007669"/>
    <property type="project" value="UniProtKB-KW"/>
</dbReference>
<dbReference type="GO" id="GO:0006352">
    <property type="term" value="P:DNA-templated transcription initiation"/>
    <property type="evidence" value="ECO:0007669"/>
    <property type="project" value="InterPro"/>
</dbReference>
<dbReference type="Proteomes" id="UP000008983">
    <property type="component" value="Unassembled WGS sequence"/>
</dbReference>
<evidence type="ECO:0000313" key="5">
    <source>
        <dbReference type="EMBL" id="EGR30047.1"/>
    </source>
</evidence>
<feature type="coiled-coil region" evidence="4">
    <location>
        <begin position="59"/>
        <end position="90"/>
    </location>
</feature>
<evidence type="ECO:0000256" key="2">
    <source>
        <dbReference type="ARBA" id="ARBA00023125"/>
    </source>
</evidence>
<dbReference type="RefSeq" id="XP_004031283.1">
    <property type="nucleotide sequence ID" value="XM_004031235.1"/>
</dbReference>
<dbReference type="eggNOG" id="KOG3302">
    <property type="taxonomic scope" value="Eukaryota"/>
</dbReference>
<evidence type="ECO:0000313" key="6">
    <source>
        <dbReference type="Proteomes" id="UP000008983"/>
    </source>
</evidence>
<reference evidence="5 6" key="1">
    <citation type="submission" date="2011-07" db="EMBL/GenBank/DDBJ databases">
        <authorList>
            <person name="Coyne R."/>
            <person name="Brami D."/>
            <person name="Johnson J."/>
            <person name="Hostetler J."/>
            <person name="Hannick L."/>
            <person name="Clark T."/>
            <person name="Cassidy-Hanley D."/>
            <person name="Inman J."/>
        </authorList>
    </citation>
    <scope>NUCLEOTIDE SEQUENCE [LARGE SCALE GENOMIC DNA]</scope>
    <source>
        <strain evidence="5 6">G5</strain>
    </source>
</reference>
<dbReference type="InterPro" id="IPR012295">
    <property type="entry name" value="TBP_dom_sf"/>
</dbReference>
<dbReference type="OMA" id="VYRMDEP"/>
<keyword evidence="6" id="KW-1185">Reference proteome</keyword>
<keyword evidence="4" id="KW-0175">Coiled coil</keyword>
<dbReference type="OrthoDB" id="2127950at2759"/>
<dbReference type="EMBL" id="GL984080">
    <property type="protein sequence ID" value="EGR30047.1"/>
    <property type="molecule type" value="Genomic_DNA"/>
</dbReference>
<dbReference type="InParanoid" id="G0QXL7"/>
<dbReference type="Pfam" id="PF00352">
    <property type="entry name" value="TBP"/>
    <property type="match status" value="2"/>
</dbReference>
<dbReference type="GeneID" id="14906159"/>